<comment type="similarity">
    <text evidence="11">Belongs to the ZNF598/HEL2 family.</text>
</comment>
<dbReference type="PROSITE" id="PS50089">
    <property type="entry name" value="ZF_RING_2"/>
    <property type="match status" value="1"/>
</dbReference>
<evidence type="ECO:0000256" key="8">
    <source>
        <dbReference type="ARBA" id="ARBA00022723"/>
    </source>
</evidence>
<protein>
    <recommendedName>
        <fullName evidence="4">RING-type E3 ubiquitin transferase</fullName>
        <ecNumber evidence="4">2.3.2.27</ecNumber>
    </recommendedName>
</protein>
<keyword evidence="10" id="KW-0862">Zinc</keyword>
<evidence type="ECO:0000256" key="7">
    <source>
        <dbReference type="ARBA" id="ARBA00022679"/>
    </source>
</evidence>
<feature type="region of interest" description="Disordered" evidence="13">
    <location>
        <begin position="852"/>
        <end position="878"/>
    </location>
</feature>
<dbReference type="SMART" id="SM00355">
    <property type="entry name" value="ZnF_C2H2"/>
    <property type="match status" value="5"/>
</dbReference>
<keyword evidence="5" id="KW-0963">Cytoplasm</keyword>
<evidence type="ECO:0000256" key="1">
    <source>
        <dbReference type="ARBA" id="ARBA00000900"/>
    </source>
</evidence>
<comment type="catalytic activity">
    <reaction evidence="1">
        <text>S-ubiquitinyl-[E2 ubiquitin-conjugating enzyme]-L-cysteine + [acceptor protein]-L-lysine = [E2 ubiquitin-conjugating enzyme]-L-cysteine + N(6)-ubiquitinyl-[acceptor protein]-L-lysine.</text>
        <dbReference type="EC" id="2.3.2.27"/>
    </reaction>
</comment>
<feature type="compositionally biased region" description="Low complexity" evidence="13">
    <location>
        <begin position="467"/>
        <end position="513"/>
    </location>
</feature>
<dbReference type="CDD" id="cd16615">
    <property type="entry name" value="RING-HC_ZNF598"/>
    <property type="match status" value="1"/>
</dbReference>
<feature type="compositionally biased region" description="Basic and acidic residues" evidence="13">
    <location>
        <begin position="341"/>
        <end position="373"/>
    </location>
</feature>
<evidence type="ECO:0000256" key="2">
    <source>
        <dbReference type="ARBA" id="ARBA00004496"/>
    </source>
</evidence>
<feature type="compositionally biased region" description="Low complexity" evidence="13">
    <location>
        <begin position="405"/>
        <end position="415"/>
    </location>
</feature>
<dbReference type="InterPro" id="IPR044288">
    <property type="entry name" value="ZNF598/HEL2"/>
</dbReference>
<evidence type="ECO:0000256" key="3">
    <source>
        <dbReference type="ARBA" id="ARBA00004906"/>
    </source>
</evidence>
<evidence type="ECO:0000256" key="11">
    <source>
        <dbReference type="ARBA" id="ARBA00035113"/>
    </source>
</evidence>
<feature type="region of interest" description="Disordered" evidence="13">
    <location>
        <begin position="660"/>
        <end position="686"/>
    </location>
</feature>
<evidence type="ECO:0000256" key="13">
    <source>
        <dbReference type="SAM" id="MobiDB-lite"/>
    </source>
</evidence>
<dbReference type="GO" id="GO:0061630">
    <property type="term" value="F:ubiquitin protein ligase activity"/>
    <property type="evidence" value="ECO:0007669"/>
    <property type="project" value="UniProtKB-EC"/>
</dbReference>
<evidence type="ECO:0000256" key="4">
    <source>
        <dbReference type="ARBA" id="ARBA00012483"/>
    </source>
</evidence>
<dbReference type="Pfam" id="PF23202">
    <property type="entry name" value="PAH_ZNF598"/>
    <property type="match status" value="1"/>
</dbReference>
<dbReference type="EMBL" id="JBHFQA010000003">
    <property type="protein sequence ID" value="KAL2100722.1"/>
    <property type="molecule type" value="Genomic_DNA"/>
</dbReference>
<dbReference type="InterPro" id="IPR057634">
    <property type="entry name" value="PAH_ZNF598/HEL2"/>
</dbReference>
<dbReference type="Proteomes" id="UP001591681">
    <property type="component" value="Unassembled WGS sequence"/>
</dbReference>
<dbReference type="Pfam" id="PF23208">
    <property type="entry name" value="zf_C2H2_ZNF598"/>
    <property type="match status" value="1"/>
</dbReference>
<comment type="subcellular location">
    <subcellularLocation>
        <location evidence="2">Cytoplasm</location>
    </subcellularLocation>
</comment>
<evidence type="ECO:0000256" key="12">
    <source>
        <dbReference type="PROSITE-ProRule" id="PRU00175"/>
    </source>
</evidence>
<evidence type="ECO:0000259" key="14">
    <source>
        <dbReference type="PROSITE" id="PS50089"/>
    </source>
</evidence>
<keyword evidence="16" id="KW-1185">Reference proteome</keyword>
<evidence type="ECO:0000313" key="15">
    <source>
        <dbReference type="EMBL" id="KAL2100722.1"/>
    </source>
</evidence>
<evidence type="ECO:0000256" key="5">
    <source>
        <dbReference type="ARBA" id="ARBA00022490"/>
    </source>
</evidence>
<feature type="compositionally biased region" description="Low complexity" evidence="13">
    <location>
        <begin position="619"/>
        <end position="629"/>
    </location>
</feature>
<gene>
    <name evidence="15" type="ORF">ACEWY4_002483</name>
</gene>
<feature type="region of interest" description="Disordered" evidence="13">
    <location>
        <begin position="295"/>
        <end position="323"/>
    </location>
</feature>
<organism evidence="15 16">
    <name type="scientific">Coilia grayii</name>
    <name type="common">Gray's grenadier anchovy</name>
    <dbReference type="NCBI Taxonomy" id="363190"/>
    <lineage>
        <taxon>Eukaryota</taxon>
        <taxon>Metazoa</taxon>
        <taxon>Chordata</taxon>
        <taxon>Craniata</taxon>
        <taxon>Vertebrata</taxon>
        <taxon>Euteleostomi</taxon>
        <taxon>Actinopterygii</taxon>
        <taxon>Neopterygii</taxon>
        <taxon>Teleostei</taxon>
        <taxon>Clupei</taxon>
        <taxon>Clupeiformes</taxon>
        <taxon>Clupeoidei</taxon>
        <taxon>Engraulidae</taxon>
        <taxon>Coilinae</taxon>
        <taxon>Coilia</taxon>
    </lineage>
</organism>
<dbReference type="PANTHER" id="PTHR22938:SF0">
    <property type="entry name" value="E3 UBIQUITIN-PROTEIN LIGASE ZNF598"/>
    <property type="match status" value="1"/>
</dbReference>
<evidence type="ECO:0000256" key="10">
    <source>
        <dbReference type="ARBA" id="ARBA00022833"/>
    </source>
</evidence>
<keyword evidence="7" id="KW-0808">Transferase</keyword>
<keyword evidence="9 12" id="KW-0863">Zinc-finger</keyword>
<reference evidence="15 16" key="1">
    <citation type="submission" date="2024-09" db="EMBL/GenBank/DDBJ databases">
        <title>A chromosome-level genome assembly of Gray's grenadier anchovy, Coilia grayii.</title>
        <authorList>
            <person name="Fu Z."/>
        </authorList>
    </citation>
    <scope>NUCLEOTIDE SEQUENCE [LARGE SCALE GENOMIC DNA]</scope>
    <source>
        <strain evidence="15">G4</strain>
        <tissue evidence="15">Muscle</tissue>
    </source>
</reference>
<feature type="compositionally biased region" description="Pro residues" evidence="13">
    <location>
        <begin position="665"/>
        <end position="678"/>
    </location>
</feature>
<evidence type="ECO:0000256" key="6">
    <source>
        <dbReference type="ARBA" id="ARBA00022553"/>
    </source>
</evidence>
<dbReference type="PANTHER" id="PTHR22938">
    <property type="entry name" value="ZINC FINGER PROTEIN 598"/>
    <property type="match status" value="1"/>
</dbReference>
<proteinExistence type="inferred from homology"/>
<dbReference type="GO" id="GO:0005737">
    <property type="term" value="C:cytoplasm"/>
    <property type="evidence" value="ECO:0007669"/>
    <property type="project" value="UniProtKB-SubCell"/>
</dbReference>
<feature type="compositionally biased region" description="Low complexity" evidence="13">
    <location>
        <begin position="568"/>
        <end position="578"/>
    </location>
</feature>
<dbReference type="GO" id="GO:0008270">
    <property type="term" value="F:zinc ion binding"/>
    <property type="evidence" value="ECO:0007669"/>
    <property type="project" value="UniProtKB-KW"/>
</dbReference>
<dbReference type="InterPro" id="IPR041888">
    <property type="entry name" value="RING-HC_ZNF598/HEL2"/>
</dbReference>
<feature type="region of interest" description="Disordered" evidence="13">
    <location>
        <begin position="392"/>
        <end position="644"/>
    </location>
</feature>
<evidence type="ECO:0000256" key="9">
    <source>
        <dbReference type="ARBA" id="ARBA00022771"/>
    </source>
</evidence>
<comment type="pathway">
    <text evidence="3">Protein modification; protein ubiquitination.</text>
</comment>
<dbReference type="EC" id="2.3.2.27" evidence="4"/>
<feature type="region of interest" description="Disordered" evidence="13">
    <location>
        <begin position="338"/>
        <end position="379"/>
    </location>
</feature>
<dbReference type="Pfam" id="PF25447">
    <property type="entry name" value="RING_ZNF598"/>
    <property type="match status" value="1"/>
</dbReference>
<keyword evidence="6" id="KW-0597">Phosphoprotein</keyword>
<dbReference type="AlphaFoldDB" id="A0ABD1KNL5"/>
<dbReference type="PROSITE" id="PS00028">
    <property type="entry name" value="ZINC_FINGER_C2H2_1"/>
    <property type="match status" value="1"/>
</dbReference>
<keyword evidence="8" id="KW-0479">Metal-binding</keyword>
<dbReference type="InterPro" id="IPR059042">
    <property type="entry name" value="Znf_C2H2_ZNF598"/>
</dbReference>
<comment type="caution">
    <text evidence="15">The sequence shown here is derived from an EMBL/GenBank/DDBJ whole genome shotgun (WGS) entry which is preliminary data.</text>
</comment>
<dbReference type="InterPro" id="IPR013087">
    <property type="entry name" value="Znf_C2H2_type"/>
</dbReference>
<accession>A0ABD1KNL5</accession>
<feature type="compositionally biased region" description="Low complexity" evidence="13">
    <location>
        <begin position="586"/>
        <end position="598"/>
    </location>
</feature>
<dbReference type="InterPro" id="IPR001841">
    <property type="entry name" value="Znf_RING"/>
</dbReference>
<name>A0ABD1KNL5_9TELE</name>
<sequence>MESMSLKETERTCVLCCQDIEIFALGKCDHPVCYRCSTKMRVLCEQKYCAVCREELDKVIFVKKLQPFSTLSTDQLQCEKKNDIYFSDTKIYAQYRRILLSECPQCQEPKVFSKFEELEQHMRKQHELFCCKICAKHLKIFSYEKKWYSRKDLARHRTQGDPDDTSHRGHPLCKFCDERYLDNDELLKHLRRDHYFCHFCDADGAQEYYSDYQYLMEHFRESHYLCEEGRCSTEQFTHAFRTEIDYKAHKAAAHSKNRAEARQNRHIDLQFSYAPRQQRRNEGLVGGEDFEEVDRFNRQGRGGRGRAAGTQHSIRKSWRYNREEEERDVAAALQASLAIRGQEERRPAPDRAAQKPPRERPDPEEMRNARDAAKLPSEAQVQSMITTALKGGGDFPVLGNPPLVPSSSVKPTPVSLKEDDFPSLSGTLHSAPMTPAYSAQPRSKSSFQEEDFPALVSKIKPRKPPESTASAWASASSKPAVQPTKAPSAPVASAPGPGLSSGPQTLVPSSASSSKRKKKLGTAEAQRAAARVKSPGSSDEEDSQRGKSTQEVRAVPTMLDISSLLTVKGSASSQPSAKAGKKKKPPGSSSSSSGPGAPTNLGEMPSSAAHKENVPQSKPPDAGAPKAPAQNSSAPAGVPKPSALTNGCTEWVVVQKGGHVMAPTEQPPPVVKPLPTSEPAPLSAEEEFPALVPKKPPPGFKGAFPLKSSQTTPPPPPPGLGGVAAMVTKPPPGFTGVPLNSNVVEPLVPAANRPTQSLGTYLKPDNFQKRNLELIQSIKNYLQNDESKFNEFKNHSGQFRQGVISAAQYHKSCQELLGDNFNRVFNELLVLLPDTQKQQELLTAHGDYKAREKQQGGGATRAKKNKKASAWQSNSPSLAPELDCQVCPTCRQVLAQKDFNSHKTMHMGDDDFPSLQAISKIIS</sequence>
<evidence type="ECO:0000313" key="16">
    <source>
        <dbReference type="Proteomes" id="UP001591681"/>
    </source>
</evidence>
<feature type="domain" description="RING-type" evidence="14">
    <location>
        <begin position="13"/>
        <end position="53"/>
    </location>
</feature>